<dbReference type="InterPro" id="IPR011611">
    <property type="entry name" value="PfkB_dom"/>
</dbReference>
<dbReference type="InterPro" id="IPR002139">
    <property type="entry name" value="Ribo/fructo_kinase"/>
</dbReference>
<feature type="binding site" evidence="12">
    <location>
        <position position="192"/>
    </location>
    <ligand>
        <name>ATP</name>
        <dbReference type="ChEBI" id="CHEBI:30616"/>
    </ligand>
</feature>
<comment type="pathway">
    <text evidence="12">Carbohydrate metabolism; D-ribose degradation; D-ribose 5-phosphate from beta-D-ribopyranose: step 2/2.</text>
</comment>
<comment type="function">
    <text evidence="12">Catalyzes the phosphorylation of ribose at O-5 in a reaction requiring ATP and magnesium. The resulting D-ribose-5-phosphate can then be used either for sythesis of nucleotides, histidine, and tryptophan, or as a component of the pentose phosphate pathway.</text>
</comment>
<evidence type="ECO:0000256" key="2">
    <source>
        <dbReference type="ARBA" id="ARBA00012035"/>
    </source>
</evidence>
<evidence type="ECO:0000256" key="10">
    <source>
        <dbReference type="ARBA" id="ARBA00022958"/>
    </source>
</evidence>
<keyword evidence="4 12" id="KW-0808">Transferase</keyword>
<comment type="cofactor">
    <cofactor evidence="12">
        <name>Mg(2+)</name>
        <dbReference type="ChEBI" id="CHEBI:18420"/>
    </cofactor>
    <text evidence="12">Requires a divalent cation, most likely magnesium in vivo, as an electrophilic catalyst to aid phosphoryl group transfer. It is the chelate of the metal and the nucleotide that is the actual substrate.</text>
</comment>
<feature type="active site" description="Proton acceptor" evidence="12">
    <location>
        <position position="263"/>
    </location>
</feature>
<dbReference type="PROSITE" id="PS00584">
    <property type="entry name" value="PFKB_KINASES_2"/>
    <property type="match status" value="1"/>
</dbReference>
<keyword evidence="10 12" id="KW-0630">Potassium</keyword>
<feature type="binding site" evidence="12">
    <location>
        <position position="257"/>
    </location>
    <ligand>
        <name>K(+)</name>
        <dbReference type="ChEBI" id="CHEBI:29103"/>
    </ligand>
</feature>
<evidence type="ECO:0000256" key="11">
    <source>
        <dbReference type="ARBA" id="ARBA00023277"/>
    </source>
</evidence>
<evidence type="ECO:0000256" key="7">
    <source>
        <dbReference type="ARBA" id="ARBA00022777"/>
    </source>
</evidence>
<dbReference type="Pfam" id="PF00294">
    <property type="entry name" value="PfkB"/>
    <property type="match status" value="1"/>
</dbReference>
<dbReference type="GO" id="GO:0005634">
    <property type="term" value="C:nucleus"/>
    <property type="evidence" value="ECO:0007669"/>
    <property type="project" value="UniProtKB-SubCell"/>
</dbReference>
<name>A0A9W7GPS3_9STRA</name>
<evidence type="ECO:0000313" key="14">
    <source>
        <dbReference type="EMBL" id="GMI48814.1"/>
    </source>
</evidence>
<evidence type="ECO:0000256" key="12">
    <source>
        <dbReference type="HAMAP-Rule" id="MF_03215"/>
    </source>
</evidence>
<keyword evidence="6 12" id="KW-0547">Nucleotide-binding</keyword>
<dbReference type="EMBL" id="BRYA01000438">
    <property type="protein sequence ID" value="GMI48814.1"/>
    <property type="molecule type" value="Genomic_DNA"/>
</dbReference>
<feature type="binding site" evidence="12">
    <location>
        <begin position="229"/>
        <end position="234"/>
    </location>
    <ligand>
        <name>ATP</name>
        <dbReference type="ChEBI" id="CHEBI:30616"/>
    </ligand>
</feature>
<organism evidence="14 15">
    <name type="scientific">Triparma columacea</name>
    <dbReference type="NCBI Taxonomy" id="722753"/>
    <lineage>
        <taxon>Eukaryota</taxon>
        <taxon>Sar</taxon>
        <taxon>Stramenopiles</taxon>
        <taxon>Ochrophyta</taxon>
        <taxon>Bolidophyceae</taxon>
        <taxon>Parmales</taxon>
        <taxon>Triparmaceae</taxon>
        <taxon>Triparma</taxon>
    </lineage>
</organism>
<dbReference type="PANTHER" id="PTHR10584:SF166">
    <property type="entry name" value="RIBOKINASE"/>
    <property type="match status" value="1"/>
</dbReference>
<keyword evidence="8 12" id="KW-0067">ATP-binding</keyword>
<evidence type="ECO:0000256" key="9">
    <source>
        <dbReference type="ARBA" id="ARBA00022842"/>
    </source>
</evidence>
<comment type="caution">
    <text evidence="12">Lacks conserved residue(s) required for the propagation of feature annotation.</text>
</comment>
<feature type="binding site" evidence="12">
    <location>
        <position position="259"/>
    </location>
    <ligand>
        <name>K(+)</name>
        <dbReference type="ChEBI" id="CHEBI:29103"/>
    </ligand>
</feature>
<sequence>MSNQATIVVLGSSNVDLITYCHEFPKNGETIMATSFSQSFGGKGANQAVQAAKLSESPNYVAMLGMVGTDTYGRETRDNFTSCNVGVKELKEGKESSGLATIQVDSHGENRICIIPGANYELQPTDVSSMTSTISSASYMVCQFEIDPLTTACGFEIAKSHGLTTVLNPAPAAPLSTLPPGLLSNTDYLVPNQPELSLLSGLPTSTVPECVEASRSLISTFSITTVIVTMGSSGSLLVTSTSTLHVPCPSLPSPLLDTVGAGDSFLGALVYYLSRGVGMEGAMGKANGIAGYSVGGKGAQTSYKSRDELPEEFRI</sequence>
<dbReference type="HAMAP" id="MF_01987">
    <property type="entry name" value="Ribokinase"/>
    <property type="match status" value="1"/>
</dbReference>
<comment type="similarity">
    <text evidence="12">Belongs to the carbohydrate kinase PfkB family. Ribokinase subfamily.</text>
</comment>
<evidence type="ECO:0000259" key="13">
    <source>
        <dbReference type="Pfam" id="PF00294"/>
    </source>
</evidence>
<dbReference type="SUPFAM" id="SSF53613">
    <property type="entry name" value="Ribokinase-like"/>
    <property type="match status" value="1"/>
</dbReference>
<dbReference type="GO" id="GO:0004747">
    <property type="term" value="F:ribokinase activity"/>
    <property type="evidence" value="ECO:0007669"/>
    <property type="project" value="UniProtKB-UniRule"/>
</dbReference>
<dbReference type="InterPro" id="IPR029056">
    <property type="entry name" value="Ribokinase-like"/>
</dbReference>
<comment type="activity regulation">
    <text evidence="12">Activated by a monovalent cation that binds near, but not in, the active site. The most likely occupant of the site in vivo is potassium. Ion binding induces a conformational change that may alter substrate affinity.</text>
</comment>
<evidence type="ECO:0000256" key="1">
    <source>
        <dbReference type="ARBA" id="ARBA00005380"/>
    </source>
</evidence>
<keyword evidence="7 12" id="KW-0418">Kinase</keyword>
<dbReference type="GO" id="GO:0005829">
    <property type="term" value="C:cytosol"/>
    <property type="evidence" value="ECO:0007669"/>
    <property type="project" value="TreeGrafter"/>
</dbReference>
<evidence type="ECO:0000256" key="6">
    <source>
        <dbReference type="ARBA" id="ARBA00022741"/>
    </source>
</evidence>
<keyword evidence="11 12" id="KW-0119">Carbohydrate metabolism</keyword>
<dbReference type="GO" id="GO:0019303">
    <property type="term" value="P:D-ribose catabolic process"/>
    <property type="evidence" value="ECO:0007669"/>
    <property type="project" value="UniProtKB-UniRule"/>
</dbReference>
<dbReference type="Gene3D" id="3.40.1190.20">
    <property type="match status" value="1"/>
</dbReference>
<accession>A0A9W7GPS3</accession>
<evidence type="ECO:0000256" key="4">
    <source>
        <dbReference type="ARBA" id="ARBA00022679"/>
    </source>
</evidence>
<reference evidence="15" key="1">
    <citation type="journal article" date="2023" name="Commun. Biol.">
        <title>Genome analysis of Parmales, the sister group of diatoms, reveals the evolutionary specialization of diatoms from phago-mixotrophs to photoautotrophs.</title>
        <authorList>
            <person name="Ban H."/>
            <person name="Sato S."/>
            <person name="Yoshikawa S."/>
            <person name="Yamada K."/>
            <person name="Nakamura Y."/>
            <person name="Ichinomiya M."/>
            <person name="Sato N."/>
            <person name="Blanc-Mathieu R."/>
            <person name="Endo H."/>
            <person name="Kuwata A."/>
            <person name="Ogata H."/>
        </authorList>
    </citation>
    <scope>NUCLEOTIDE SEQUENCE [LARGE SCALE GENOMIC DNA]</scope>
</reference>
<feature type="binding site" evidence="12">
    <location>
        <position position="263"/>
    </location>
    <ligand>
        <name>substrate</name>
    </ligand>
</feature>
<proteinExistence type="inferred from homology"/>
<comment type="subunit">
    <text evidence="12">Homodimer.</text>
</comment>
<keyword evidence="12" id="KW-0539">Nucleus</keyword>
<keyword evidence="9 12" id="KW-0460">Magnesium</keyword>
<comment type="caution">
    <text evidence="14">The sequence shown here is derived from an EMBL/GenBank/DDBJ whole genome shotgun (WGS) entry which is preliminary data.</text>
</comment>
<feature type="binding site" evidence="12">
    <location>
        <begin position="42"/>
        <end position="46"/>
    </location>
    <ligand>
        <name>substrate</name>
    </ligand>
</feature>
<comment type="subcellular location">
    <subcellularLocation>
        <location evidence="12">Cytoplasm</location>
    </subcellularLocation>
    <subcellularLocation>
        <location evidence="12">Nucleus</location>
    </subcellularLocation>
</comment>
<protein>
    <recommendedName>
        <fullName evidence="3 12">Ribokinase</fullName>
        <shortName evidence="12">RK</shortName>
        <ecNumber evidence="2 12">2.7.1.15</ecNumber>
    </recommendedName>
</protein>
<dbReference type="GO" id="GO:0005524">
    <property type="term" value="F:ATP binding"/>
    <property type="evidence" value="ECO:0007669"/>
    <property type="project" value="UniProtKB-UniRule"/>
</dbReference>
<dbReference type="EC" id="2.7.1.15" evidence="2 12"/>
<comment type="similarity">
    <text evidence="1">Belongs to the carbohydrate kinase pfkB family.</text>
</comment>
<dbReference type="PANTHER" id="PTHR10584">
    <property type="entry name" value="SUGAR KINASE"/>
    <property type="match status" value="1"/>
</dbReference>
<feature type="binding site" evidence="12">
    <location>
        <begin position="262"/>
        <end position="263"/>
    </location>
    <ligand>
        <name>ATP</name>
        <dbReference type="ChEBI" id="CHEBI:30616"/>
    </ligand>
</feature>
<dbReference type="CDD" id="cd01174">
    <property type="entry name" value="ribokinase"/>
    <property type="match status" value="1"/>
</dbReference>
<dbReference type="OrthoDB" id="415590at2759"/>
<dbReference type="Proteomes" id="UP001165065">
    <property type="component" value="Unassembled WGS sequence"/>
</dbReference>
<evidence type="ECO:0000256" key="5">
    <source>
        <dbReference type="ARBA" id="ARBA00022723"/>
    </source>
</evidence>
<keyword evidence="5 12" id="KW-0479">Metal-binding</keyword>
<feature type="binding site" evidence="12">
    <location>
        <position position="296"/>
    </location>
    <ligand>
        <name>K(+)</name>
        <dbReference type="ChEBI" id="CHEBI:29103"/>
    </ligand>
</feature>
<dbReference type="PRINTS" id="PR00990">
    <property type="entry name" value="RIBOKINASE"/>
</dbReference>
<feature type="binding site" evidence="12">
    <location>
        <position position="302"/>
    </location>
    <ligand>
        <name>K(+)</name>
        <dbReference type="ChEBI" id="CHEBI:29103"/>
    </ligand>
</feature>
<evidence type="ECO:0000313" key="15">
    <source>
        <dbReference type="Proteomes" id="UP001165065"/>
    </source>
</evidence>
<feature type="binding site" evidence="12">
    <location>
        <position position="293"/>
    </location>
    <ligand>
        <name>K(+)</name>
        <dbReference type="ChEBI" id="CHEBI:29103"/>
    </ligand>
</feature>
<dbReference type="GO" id="GO:0046872">
    <property type="term" value="F:metal ion binding"/>
    <property type="evidence" value="ECO:0007669"/>
    <property type="project" value="UniProtKB-KW"/>
</dbReference>
<dbReference type="AlphaFoldDB" id="A0A9W7GPS3"/>
<feature type="binding site" evidence="12">
    <location>
        <position position="287"/>
    </location>
    <ligand>
        <name>ATP</name>
        <dbReference type="ChEBI" id="CHEBI:30616"/>
    </ligand>
</feature>
<keyword evidence="15" id="KW-1185">Reference proteome</keyword>
<comment type="catalytic activity">
    <reaction evidence="12">
        <text>D-ribose + ATP = D-ribose 5-phosphate + ADP + H(+)</text>
        <dbReference type="Rhea" id="RHEA:13697"/>
        <dbReference type="ChEBI" id="CHEBI:15378"/>
        <dbReference type="ChEBI" id="CHEBI:30616"/>
        <dbReference type="ChEBI" id="CHEBI:47013"/>
        <dbReference type="ChEBI" id="CHEBI:78346"/>
        <dbReference type="ChEBI" id="CHEBI:456216"/>
        <dbReference type="EC" id="2.7.1.15"/>
    </reaction>
</comment>
<dbReference type="InterPro" id="IPR011877">
    <property type="entry name" value="Ribokinase"/>
</dbReference>
<evidence type="ECO:0000256" key="8">
    <source>
        <dbReference type="ARBA" id="ARBA00022840"/>
    </source>
</evidence>
<dbReference type="InterPro" id="IPR002173">
    <property type="entry name" value="Carboh/pur_kinase_PfkB_CS"/>
</dbReference>
<feature type="binding site" evidence="12">
    <location>
        <position position="145"/>
    </location>
    <ligand>
        <name>substrate</name>
    </ligand>
</feature>
<feature type="binding site" evidence="12">
    <location>
        <begin position="14"/>
        <end position="16"/>
    </location>
    <ligand>
        <name>substrate</name>
    </ligand>
</feature>
<feature type="binding site" evidence="12">
    <location>
        <position position="298"/>
    </location>
    <ligand>
        <name>K(+)</name>
        <dbReference type="ChEBI" id="CHEBI:29103"/>
    </ligand>
</feature>
<feature type="domain" description="Carbohydrate kinase PfkB" evidence="13">
    <location>
        <begin position="6"/>
        <end position="303"/>
    </location>
</feature>
<evidence type="ECO:0000256" key="3">
    <source>
        <dbReference type="ARBA" id="ARBA00016943"/>
    </source>
</evidence>
<gene>
    <name evidence="14" type="ORF">TrCOL_g8045</name>
</gene>
<keyword evidence="12" id="KW-0963">Cytoplasm</keyword>